<dbReference type="Gene3D" id="2.60.40.4050">
    <property type="match status" value="1"/>
</dbReference>
<keyword evidence="9" id="KW-0472">Membrane</keyword>
<feature type="domain" description="Trimeric autotransporter adhesin YadA-like stalk" evidence="13">
    <location>
        <begin position="2296"/>
        <end position="2333"/>
    </location>
</feature>
<feature type="domain" description="Trimeric autotransporter adhesin YadA-like stalk" evidence="13">
    <location>
        <begin position="1621"/>
        <end position="1662"/>
    </location>
</feature>
<organism evidence="14 15">
    <name type="scientific">Bordetella pseudohinzii</name>
    <dbReference type="NCBI Taxonomy" id="1331258"/>
    <lineage>
        <taxon>Bacteria</taxon>
        <taxon>Pseudomonadati</taxon>
        <taxon>Pseudomonadota</taxon>
        <taxon>Betaproteobacteria</taxon>
        <taxon>Burkholderiales</taxon>
        <taxon>Alcaligenaceae</taxon>
        <taxon>Bordetella</taxon>
    </lineage>
</organism>
<feature type="domain" description="Trimeric autotransporter adhesin YadA-like head" evidence="12">
    <location>
        <begin position="2344"/>
        <end position="2370"/>
    </location>
</feature>
<evidence type="ECO:0000259" key="11">
    <source>
        <dbReference type="Pfam" id="PF03895"/>
    </source>
</evidence>
<evidence type="ECO:0000256" key="9">
    <source>
        <dbReference type="ARBA" id="ARBA00023136"/>
    </source>
</evidence>
<dbReference type="Gene3D" id="2.150.10.10">
    <property type="entry name" value="Serralysin-like metalloprotease, C-terminal"/>
    <property type="match status" value="3"/>
</dbReference>
<dbReference type="InterPro" id="IPR008640">
    <property type="entry name" value="Adhesin_Head_dom"/>
</dbReference>
<comment type="similarity">
    <text evidence="3">Belongs to the autotransporter-2 (AT-2) (TC 1.B.40) family.</text>
</comment>
<dbReference type="Gene3D" id="1.20.5.2280">
    <property type="match status" value="1"/>
</dbReference>
<evidence type="ECO:0008006" key="16">
    <source>
        <dbReference type="Google" id="ProtNLM"/>
    </source>
</evidence>
<dbReference type="SUPFAM" id="SSF54523">
    <property type="entry name" value="Pili subunits"/>
    <property type="match status" value="1"/>
</dbReference>
<evidence type="ECO:0000313" key="14">
    <source>
        <dbReference type="EMBL" id="ANY16121.1"/>
    </source>
</evidence>
<feature type="domain" description="Trimeric autotransporter adhesin YadA-like stalk" evidence="13">
    <location>
        <begin position="613"/>
        <end position="654"/>
    </location>
</feature>
<keyword evidence="5" id="KW-1134">Transmembrane beta strand</keyword>
<feature type="domain" description="Trimeric autotransporter adhesin YadA-like stalk" evidence="13">
    <location>
        <begin position="728"/>
        <end position="766"/>
    </location>
</feature>
<dbReference type="EMBL" id="CP016440">
    <property type="protein sequence ID" value="ANY16121.1"/>
    <property type="molecule type" value="Genomic_DNA"/>
</dbReference>
<evidence type="ECO:0000256" key="7">
    <source>
        <dbReference type="ARBA" id="ARBA00022729"/>
    </source>
</evidence>
<feature type="domain" description="Trimeric autotransporter adhesin YadA-like stalk" evidence="13">
    <location>
        <begin position="1285"/>
        <end position="1326"/>
    </location>
</feature>
<evidence type="ECO:0000256" key="8">
    <source>
        <dbReference type="ARBA" id="ARBA00022927"/>
    </source>
</evidence>
<feature type="domain" description="Trimeric autotransporter adhesin YadA-like C-terminal membrane anchor" evidence="11">
    <location>
        <begin position="2682"/>
        <end position="2742"/>
    </location>
</feature>
<evidence type="ECO:0000259" key="12">
    <source>
        <dbReference type="Pfam" id="PF05658"/>
    </source>
</evidence>
<evidence type="ECO:0000313" key="15">
    <source>
        <dbReference type="Proteomes" id="UP000092950"/>
    </source>
</evidence>
<evidence type="ECO:0000256" key="1">
    <source>
        <dbReference type="ARBA" id="ARBA00004241"/>
    </source>
</evidence>
<feature type="domain" description="Trimeric autotransporter adhesin YadA-like stalk" evidence="13">
    <location>
        <begin position="949"/>
        <end position="990"/>
    </location>
</feature>
<feature type="domain" description="Trimeric autotransporter adhesin YadA-like head" evidence="12">
    <location>
        <begin position="68"/>
        <end position="89"/>
    </location>
</feature>
<evidence type="ECO:0000256" key="6">
    <source>
        <dbReference type="ARBA" id="ARBA00022692"/>
    </source>
</evidence>
<name>A0ABM6DEE8_9BORD</name>
<dbReference type="InterPro" id="IPR008635">
    <property type="entry name" value="Coiled_stalk_dom"/>
</dbReference>
<keyword evidence="15" id="KW-1185">Reference proteome</keyword>
<comment type="subcellular location">
    <subcellularLocation>
        <location evidence="2">Cell outer membrane</location>
    </subcellularLocation>
    <subcellularLocation>
        <location evidence="1">Cell surface</location>
    </subcellularLocation>
</comment>
<feature type="domain" description="Trimeric autotransporter adhesin YadA-like stalk" evidence="13">
    <location>
        <begin position="2621"/>
        <end position="2658"/>
    </location>
</feature>
<feature type="domain" description="Trimeric autotransporter adhesin YadA-like stalk" evidence="13">
    <location>
        <begin position="501"/>
        <end position="542"/>
    </location>
</feature>
<dbReference type="Proteomes" id="UP000092950">
    <property type="component" value="Chromosome"/>
</dbReference>
<keyword evidence="7" id="KW-0732">Signal</keyword>
<keyword evidence="4" id="KW-0813">Transport</keyword>
<keyword evidence="8" id="KW-0653">Protein transport</keyword>
<dbReference type="InterPro" id="IPR011049">
    <property type="entry name" value="Serralysin-like_metalloprot_C"/>
</dbReference>
<dbReference type="Pfam" id="PF05658">
    <property type="entry name" value="YadA_head"/>
    <property type="match status" value="6"/>
</dbReference>
<feature type="domain" description="Trimeric autotransporter adhesin YadA-like stalk" evidence="13">
    <location>
        <begin position="2184"/>
        <end position="2222"/>
    </location>
</feature>
<feature type="domain" description="Trimeric autotransporter adhesin YadA-like stalk" evidence="13">
    <location>
        <begin position="277"/>
        <end position="318"/>
    </location>
</feature>
<evidence type="ECO:0000256" key="4">
    <source>
        <dbReference type="ARBA" id="ARBA00022448"/>
    </source>
</evidence>
<feature type="domain" description="Trimeric autotransporter adhesin YadA-like stalk" evidence="13">
    <location>
        <begin position="1845"/>
        <end position="1886"/>
    </location>
</feature>
<evidence type="ECO:0000256" key="10">
    <source>
        <dbReference type="ARBA" id="ARBA00023237"/>
    </source>
</evidence>
<feature type="domain" description="Trimeric autotransporter adhesin YadA-like stalk" evidence="13">
    <location>
        <begin position="1061"/>
        <end position="1102"/>
    </location>
</feature>
<evidence type="ECO:0000256" key="2">
    <source>
        <dbReference type="ARBA" id="ARBA00004442"/>
    </source>
</evidence>
<feature type="domain" description="Trimeric autotransporter adhesin YadA-like stalk" evidence="13">
    <location>
        <begin position="2568"/>
        <end position="2592"/>
    </location>
</feature>
<dbReference type="Gene3D" id="3.30.1300.30">
    <property type="entry name" value="GSPII I/J protein-like"/>
    <property type="match status" value="1"/>
</dbReference>
<feature type="domain" description="Trimeric autotransporter adhesin YadA-like head" evidence="12">
    <location>
        <begin position="2538"/>
        <end position="2563"/>
    </location>
</feature>
<evidence type="ECO:0000259" key="13">
    <source>
        <dbReference type="Pfam" id="PF05662"/>
    </source>
</evidence>
<dbReference type="Gene3D" id="6.10.250.2040">
    <property type="match status" value="2"/>
</dbReference>
<feature type="domain" description="Trimeric autotransporter adhesin YadA-like stalk" evidence="13">
    <location>
        <begin position="1733"/>
        <end position="1774"/>
    </location>
</feature>
<sequence>MAGDSTIDVFDGVTAIGGGALVNANGTVRYVTVVGAGAVGGNGTGTATAPVFGASAFGARARAFANASTALGYNTTANGTGATAIGANATTGADYALAIGVNSQANGANSVALGLTSRTGGNNAVAIGHSANAAQVAAVAIGNATAATQARSVAIGANSSVDGVASAVLGNANAVNAANAGVFGNNNTLSATATTSRVIGSNNNIAVSDAFVLGNSAQVNVEGGVAIGSGSVAATAAGVAGYAPQSVSAGDAARITATQSTQSAVSVGDASTAKFRQINGLAAGTADSDAVNVSQLRAVETVANSGWNVTAQGANATNVAPGDTVDFASADSNLAITKGATDNKLRFTLSRNLDVDAVTLGTTQLQASGLTLTGGPSITTAGIDGGGLKLSNIAAGTATTDAVNVGQLQAVSSVANSGWNVTAQGANASNVAPGATVDFSSPDSNLAITKGATDSKLRFALSRNLDVDAVTLGTTQLQASGLTLTGGPSITTAGIDGGGLKLSNIAAGTATTDAVNVGQLQAVSTVANSGWNVTAQGANASNVAPGATVDFASADSNLAITKGATDSKLRFALSRNLNVDAVTLGTTQLQASGLTLTGGPSITTAGIDGGGLKLSNIAAGSATTDAVNVGQLQAVSSVANSGWNVTAQGANASNVAPGATVDFASADSNLAITKGATDNKLRFALSRNLNVDAVTLGTTQLQASGLTLTGGPSITTAGIDGGGLKLGNIAAGTATTDAVNVGQLQAVSSVANSGWNVTAQGANASNVAPGATVDFSSPDSNLAITKGATDNKLRFALSRNLDVDTVTLGTTQLQASGLTLTGGPSITTAGIDGGGLKLSNIAAGTATTDAVNVGQLQAVSTVANSGWNVTAQGSNASNVAPGATVDFASADSNLAITKGATDNKLRFALSRNLNVDAVTLGTTQLQASGLTLTGGPSITTAGIDGGGLKLSNIAAGSATTDAVNVGQLQAVSSVANSGWNVTAQGANSSNVAPGATVDFSSADSNLAITKGATDSKLRFALSRNLDVDAVTLGTTQLQASGLTLTGGPSITTAGIDGGGLKLSNIAAGTATTDAVNVGQLQAVSTVANSGWNVTAQGANATNVAPGATVDFASADSNLAITKGATDSKLRFALSRNLNVDAVTLGTTQLQASGLTLTGGPSITTAGIDGGGLKLSNIAAGTATTDAVNVGQLQAVSTVANSGWNVTAQGANATNVAPGATVDFSSADSNLAITKGATDNKLRFALSRNLNVDAVTLGTTQLQASGLTLTGGPSITTAGIDGGGLKLSNIAAGTATTDAVNVGQLQAVSTVANSGWNVTAQGANASNVAPGATVDFSSADSNLAITKGATDSKLRFALSRNLNVDAVTLGTTQLQASGLTLTGGPSITTAGIDGGGLKLSNIAAGSATTDAVNVGQLQAVSSVANSGWNVTAQGANASNVAPGATVDFSSPDSNLAITKGATDNKLRFALSRNLDVDAVTLGTTQLQASGLTLTGGPSITTAGIDGGGLKLSNIAAGSATTDAVNVGQLQAVSTVANSGWNVTAQGANASNVAPGATVDFSSADSNLAISKGATDSKLRFALSRNLNVDAVTLGTTQLQASGLTLTGGPSITTAGIDGGGLKLSNIAAGSATTDAVNVGQLQAVSTVANSGWNVTAQGANASNVAPGATVDFSSPDSNLAITKGATDSKLRFALSRNLNVDAVTLGTTQLQASGLTLTGGPSITTAGIDGGGLKLSNIAAGTATTDAVNVGQLQAVSSVANSGWNVTAQGANASNVAPGATVDFASADSNLAITKGATDSKLRFALSRNLNVDAVTLGTTQLQASGLTLTGGPSITTAGIDGGGLKLSNIAAGSATTDAVNVGQLQAVSTVANSGWNVTAQGTNASNVAPGATVDFSSADSNLAITKGATDNKLRFALSRNLNVDTVTLGTTQLQASGLTLTGGPSITTAGIDGGGLKLSNIAAGSATTDAVNVGQLQAVSTVANSGWNVTAQGANASNVAPGATVDFSSPDSNLAITKGATDSKLRFALSRNLNVDAVTLGTTQLQASGLTLTGGPSITTAGIDGGGLKLSNIAAGTATTDAVNVGQLQAVSSVANSGWNVTAQGANASNVAPGATVDFASADSNLAITKGATDNKLRFALARDLNLNSVTLGTTQLQANGLMLAGGPSVTATGIDGGGFKLGNIAAGSAATDAVNVAQLQAVSSVANSGWNVTAQGANASNVAPGATVDFSSADSNLAINKGASDNHLRFTLARDLNLDSITLGATQLRANGLTLAGGPSVTATGIDGGGFKLGNIAAGSAATDAVNVAQMTATVSNAINGAFRYYSVNDGGTPASNRANDGATGLLAMAVGVGASASAATSSAIGSHSAASAVGATALGAHAIAAEVKTTAVGENARASAAGSVALGADASDGGRGAETYVGKYSGVANTTSGTVSVGNAATGSTRTISNVADAREATDAVNLRQLDGAIQESKAYTDTKLTGVTDLQNGTDGFFQVKNTDAKAKPVVSGNNAAAAGAGAVAAGTNSLAVGTSASATAEGAVALGSGSVADRANTVSVGSASNKRQIANVAAGTEDSDAVNVSQLKAAQAGGVQYERQADGSADYSRISLSNGAAGTTISNLAPGVAGTDAVNVNQLNAGIASANQYTDQRYAQTQRQISSLRSDANAAVAGAIALANLPQAYVPGKNMLAVGLGSYEGQGAVSLGVSRLSSNGQWVFKAGSSANSRGKFGVGAGVGFLW</sequence>
<proteinExistence type="inferred from homology"/>
<feature type="domain" description="Trimeric autotransporter adhesin YadA-like head" evidence="12">
    <location>
        <begin position="94"/>
        <end position="114"/>
    </location>
</feature>
<feature type="domain" description="Trimeric autotransporter adhesin YadA-like head" evidence="12">
    <location>
        <begin position="2391"/>
        <end position="2412"/>
    </location>
</feature>
<feature type="domain" description="Trimeric autotransporter adhesin YadA-like stalk" evidence="13">
    <location>
        <begin position="2450"/>
        <end position="2487"/>
    </location>
</feature>
<dbReference type="Pfam" id="PF05662">
    <property type="entry name" value="YadA_stalk"/>
    <property type="match status" value="22"/>
</dbReference>
<feature type="domain" description="Trimeric autotransporter adhesin YadA-like stalk" evidence="13">
    <location>
        <begin position="1397"/>
        <end position="1438"/>
    </location>
</feature>
<dbReference type="SUPFAM" id="SSF101967">
    <property type="entry name" value="Adhesin YadA, collagen-binding domain"/>
    <property type="match status" value="22"/>
</dbReference>
<feature type="domain" description="Trimeric autotransporter adhesin YadA-like stalk" evidence="13">
    <location>
        <begin position="2069"/>
        <end position="2110"/>
    </location>
</feature>
<dbReference type="InterPro" id="IPR045584">
    <property type="entry name" value="Pilin-like"/>
</dbReference>
<accession>A0ABM6DEE8</accession>
<reference evidence="14 15" key="1">
    <citation type="submission" date="2016-07" db="EMBL/GenBank/DDBJ databases">
        <title>Complete genome sequences of Bordetella pseudohinzii.</title>
        <authorList>
            <person name="Spilker T."/>
            <person name="Darrah R."/>
            <person name="LiPuma J.J."/>
        </authorList>
    </citation>
    <scope>NUCLEOTIDE SEQUENCE [LARGE SCALE GENOMIC DNA]</scope>
    <source>
        <strain evidence="14 15">HI4681</strain>
    </source>
</reference>
<dbReference type="Pfam" id="PF03895">
    <property type="entry name" value="YadA_anchor"/>
    <property type="match status" value="1"/>
</dbReference>
<keyword evidence="10" id="KW-0998">Cell outer membrane</keyword>
<feature type="domain" description="Trimeric autotransporter adhesin YadA-like stalk" evidence="13">
    <location>
        <begin position="837"/>
        <end position="878"/>
    </location>
</feature>
<feature type="domain" description="Trimeric autotransporter adhesin YadA-like stalk" evidence="13">
    <location>
        <begin position="1173"/>
        <end position="1214"/>
    </location>
</feature>
<feature type="domain" description="Trimeric autotransporter adhesin YadA-like head" evidence="12">
    <location>
        <begin position="121"/>
        <end position="143"/>
    </location>
</feature>
<dbReference type="CDD" id="cd12820">
    <property type="entry name" value="LbR_YadA-like"/>
    <property type="match status" value="1"/>
</dbReference>
<dbReference type="InterPro" id="IPR005594">
    <property type="entry name" value="YadA_C"/>
</dbReference>
<feature type="domain" description="Trimeric autotransporter adhesin YadA-like stalk" evidence="13">
    <location>
        <begin position="1957"/>
        <end position="1998"/>
    </location>
</feature>
<feature type="domain" description="Trimeric autotransporter adhesin YadA-like stalk" evidence="13">
    <location>
        <begin position="389"/>
        <end position="430"/>
    </location>
</feature>
<evidence type="ECO:0000256" key="3">
    <source>
        <dbReference type="ARBA" id="ARBA00005848"/>
    </source>
</evidence>
<dbReference type="Gene3D" id="2.20.70.140">
    <property type="match status" value="18"/>
</dbReference>
<dbReference type="Gene3D" id="6.20.50.100">
    <property type="match status" value="18"/>
</dbReference>
<protein>
    <recommendedName>
        <fullName evidence="16">Adhesin yadA</fullName>
    </recommendedName>
</protein>
<evidence type="ECO:0000256" key="5">
    <source>
        <dbReference type="ARBA" id="ARBA00022452"/>
    </source>
</evidence>
<gene>
    <name evidence="14" type="ORF">BBN53_09560</name>
</gene>
<keyword evidence="6" id="KW-0812">Transmembrane</keyword>
<feature type="domain" description="Trimeric autotransporter adhesin YadA-like stalk" evidence="13">
    <location>
        <begin position="1509"/>
        <end position="1550"/>
    </location>
</feature>